<keyword evidence="3" id="KW-1185">Reference proteome</keyword>
<dbReference type="Proteomes" id="UP000186039">
    <property type="component" value="Unassembled WGS sequence"/>
</dbReference>
<reference evidence="2 3" key="1">
    <citation type="submission" date="2016-09" db="EMBL/GenBank/DDBJ databases">
        <title>Genomic Taxonomy of the Vibrionaceae.</title>
        <authorList>
            <person name="Gonzalez-Castillo A."/>
            <person name="Gomez-Gil B."/>
            <person name="Enciso-Ibarra K."/>
        </authorList>
    </citation>
    <scope>NUCLEOTIDE SEQUENCE [LARGE SCALE GENOMIC DNA]</scope>
    <source>
        <strain evidence="2 3">CAIM 1902</strain>
    </source>
</reference>
<feature type="signal peptide" evidence="1">
    <location>
        <begin position="1"/>
        <end position="19"/>
    </location>
</feature>
<dbReference type="InterPro" id="IPR037107">
    <property type="entry name" value="Put_OMP_sf"/>
</dbReference>
<gene>
    <name evidence="2" type="ORF">BIY20_18235</name>
</gene>
<comment type="caution">
    <text evidence="2">The sequence shown here is derived from an EMBL/GenBank/DDBJ whole genome shotgun (WGS) entry which is preliminary data.</text>
</comment>
<keyword evidence="2" id="KW-0540">Nuclease</keyword>
<proteinExistence type="predicted"/>
<protein>
    <submittedName>
        <fullName evidence="2">Exonuclease</fullName>
    </submittedName>
</protein>
<dbReference type="Pfam" id="PF09982">
    <property type="entry name" value="LpxR"/>
    <property type="match status" value="1"/>
</dbReference>
<keyword evidence="1" id="KW-0732">Signal</keyword>
<feature type="chain" id="PRO_5045422311" evidence="1">
    <location>
        <begin position="20"/>
        <end position="323"/>
    </location>
</feature>
<dbReference type="GO" id="GO:0004527">
    <property type="term" value="F:exonuclease activity"/>
    <property type="evidence" value="ECO:0007669"/>
    <property type="project" value="UniProtKB-KW"/>
</dbReference>
<evidence type="ECO:0000256" key="1">
    <source>
        <dbReference type="SAM" id="SignalP"/>
    </source>
</evidence>
<dbReference type="RefSeq" id="WP_075716552.1">
    <property type="nucleotide sequence ID" value="NZ_AP019654.1"/>
</dbReference>
<accession>A0ABX3F2X4</accession>
<keyword evidence="2" id="KW-0269">Exonuclease</keyword>
<organism evidence="2 3">
    <name type="scientific">Vibrio panuliri</name>
    <dbReference type="NCBI Taxonomy" id="1381081"/>
    <lineage>
        <taxon>Bacteria</taxon>
        <taxon>Pseudomonadati</taxon>
        <taxon>Pseudomonadota</taxon>
        <taxon>Gammaproteobacteria</taxon>
        <taxon>Vibrionales</taxon>
        <taxon>Vibrionaceae</taxon>
        <taxon>Vibrio</taxon>
    </lineage>
</organism>
<dbReference type="InterPro" id="IPR018707">
    <property type="entry name" value="LpxR"/>
</dbReference>
<keyword evidence="2" id="KW-0378">Hydrolase</keyword>
<sequence length="323" mass="36175">MKTRMTLLLSSLIAFNSLAAESATFSLSMDNDGLFAYDQEYTNGLFASYTTSELPSQRRLSWLSLSSHSLDKYEFVLGQKMYTPRDLSAEEPLANQRPYAGVLLGEVNYISILPQRVARTNFTLGTVGEHSLAAKAQRLVHDITDSEFPNGWDNQVEEGIVANVGYLNHLAWYRSAPSNDNQFEVANISEANLGTLRSDVSSGFMFRWGENLTSSFGSANIDNEMPFRASLLGRGKESWFAYTGAEIRYRFNDVTLEGDRPEILHPERYPITLEKLQATAVAGFAWYNENFGASLTAAIGTIEYQESQDNYHANASFSLFFFL</sequence>
<evidence type="ECO:0000313" key="2">
    <source>
        <dbReference type="EMBL" id="OLQ84035.1"/>
    </source>
</evidence>
<evidence type="ECO:0000313" key="3">
    <source>
        <dbReference type="Proteomes" id="UP000186039"/>
    </source>
</evidence>
<name>A0ABX3F2X4_9VIBR</name>
<dbReference type="EMBL" id="MJMH01000249">
    <property type="protein sequence ID" value="OLQ84035.1"/>
    <property type="molecule type" value="Genomic_DNA"/>
</dbReference>
<dbReference type="Gene3D" id="2.40.128.140">
    <property type="entry name" value="Outer membrane protein"/>
    <property type="match status" value="1"/>
</dbReference>